<dbReference type="Pfam" id="PF00456">
    <property type="entry name" value="Transketolase_N"/>
    <property type="match status" value="1"/>
</dbReference>
<comment type="similarity">
    <text evidence="2">Belongs to the transketolase family.</text>
</comment>
<dbReference type="AlphaFoldDB" id="A0A147JUA7"/>
<dbReference type="CDD" id="cd02012">
    <property type="entry name" value="TPP_TK"/>
    <property type="match status" value="1"/>
</dbReference>
<organism evidence="5 6">
    <name type="scientific">Hadarchaeum yellowstonense</name>
    <dbReference type="NCBI Taxonomy" id="1776334"/>
    <lineage>
        <taxon>Archaea</taxon>
        <taxon>Methanobacteriati</taxon>
        <taxon>Candidatus Hadarchaeota</taxon>
        <taxon>Candidatus Hadarchaeia</taxon>
        <taxon>Candidatus Hadarchaeales</taxon>
        <taxon>Candidatus Hadarchaeaceae</taxon>
        <taxon>Candidatus Hadarchaeum</taxon>
    </lineage>
</organism>
<name>A0A147JUA7_HADYE</name>
<dbReference type="Gene3D" id="3.40.50.970">
    <property type="match status" value="1"/>
</dbReference>
<feature type="domain" description="Transketolase N-terminal" evidence="4">
    <location>
        <begin position="22"/>
        <end position="283"/>
    </location>
</feature>
<accession>A0A147JUA7</accession>
<dbReference type="GO" id="GO:0006082">
    <property type="term" value="P:organic acid metabolic process"/>
    <property type="evidence" value="ECO:0007669"/>
    <property type="project" value="UniProtKB-ARBA"/>
</dbReference>
<evidence type="ECO:0000256" key="3">
    <source>
        <dbReference type="ARBA" id="ARBA00023052"/>
    </source>
</evidence>
<dbReference type="GO" id="GO:0044272">
    <property type="term" value="P:sulfur compound biosynthetic process"/>
    <property type="evidence" value="ECO:0007669"/>
    <property type="project" value="UniProtKB-ARBA"/>
</dbReference>
<evidence type="ECO:0000256" key="2">
    <source>
        <dbReference type="ARBA" id="ARBA00007131"/>
    </source>
</evidence>
<dbReference type="PANTHER" id="PTHR47514:SF1">
    <property type="entry name" value="TRANSKETOLASE N-TERMINAL SECTION-RELATED"/>
    <property type="match status" value="1"/>
</dbReference>
<dbReference type="InterPro" id="IPR005474">
    <property type="entry name" value="Transketolase_N"/>
</dbReference>
<evidence type="ECO:0000259" key="4">
    <source>
        <dbReference type="Pfam" id="PF00456"/>
    </source>
</evidence>
<protein>
    <submittedName>
        <fullName evidence="5">Transketolase</fullName>
    </submittedName>
</protein>
<dbReference type="STRING" id="1776334.APZ16_05375"/>
<evidence type="ECO:0000313" key="5">
    <source>
        <dbReference type="EMBL" id="KUO40053.1"/>
    </source>
</evidence>
<evidence type="ECO:0000313" key="6">
    <source>
        <dbReference type="Proteomes" id="UP000074294"/>
    </source>
</evidence>
<comment type="cofactor">
    <cofactor evidence="1">
        <name>thiamine diphosphate</name>
        <dbReference type="ChEBI" id="CHEBI:58937"/>
    </cofactor>
</comment>
<proteinExistence type="inferred from homology"/>
<keyword evidence="3" id="KW-0786">Thiamine pyrophosphate</keyword>
<gene>
    <name evidence="5" type="ORF">APZ16_05375</name>
</gene>
<evidence type="ECO:0000256" key="1">
    <source>
        <dbReference type="ARBA" id="ARBA00001964"/>
    </source>
</evidence>
<dbReference type="Proteomes" id="UP000074294">
    <property type="component" value="Unassembled WGS sequence"/>
</dbReference>
<sequence>MTPFDQKTAPHDERLIKKLSEIALTIRRNSLIMTTKAASGHPGGSLSCADILAAIYFHQLRYDPENPNWGGRDRFILSKGHAAPAFYAALAIAGFFPTEELWKLRKLGSMLQGHPDMRKTPGVDASTGTLGQGLSIGVGMALAFRLDGKDNRVYVLLGDGELDEGQVWEAAMSAAHYKIDNLTAIVDYNRQQLSGCTEKIMNLEPIVDKWKAFGWHVIQIDGHDMKQILDALDEAEKIKGKPTVILAYTIKGKGVPMLEKLFLAGDCKYHGTPLTETELARALEELYG</sequence>
<dbReference type="PANTHER" id="PTHR47514">
    <property type="entry name" value="TRANSKETOLASE N-TERMINAL SECTION-RELATED"/>
    <property type="match status" value="1"/>
</dbReference>
<comment type="caution">
    <text evidence="5">The sequence shown here is derived from an EMBL/GenBank/DDBJ whole genome shotgun (WGS) entry which is preliminary data.</text>
</comment>
<dbReference type="InterPro" id="IPR029061">
    <property type="entry name" value="THDP-binding"/>
</dbReference>
<reference evidence="5 6" key="1">
    <citation type="journal article" date="2016" name="Nat. Microbiol.">
        <title>Genomic inference of the metabolism of cosmopolitan subsurface Archaea, Hadesarchaea.</title>
        <authorList>
            <person name="Baker B.J."/>
            <person name="Saw J.H."/>
            <person name="Lind A.E."/>
            <person name="Lazar C.S."/>
            <person name="Hinrichs K.-U."/>
            <person name="Teske A.P."/>
            <person name="Ettema T.J."/>
        </authorList>
    </citation>
    <scope>NUCLEOTIDE SEQUENCE [LARGE SCALE GENOMIC DNA]</scope>
</reference>
<dbReference type="EMBL" id="LQMQ01000049">
    <property type="protein sequence ID" value="KUO40053.1"/>
    <property type="molecule type" value="Genomic_DNA"/>
</dbReference>
<dbReference type="SUPFAM" id="SSF52518">
    <property type="entry name" value="Thiamin diphosphate-binding fold (THDP-binding)"/>
    <property type="match status" value="1"/>
</dbReference>